<evidence type="ECO:0000313" key="3">
    <source>
        <dbReference type="EMBL" id="RMJ07177.1"/>
    </source>
</evidence>
<keyword evidence="4" id="KW-1185">Reference proteome</keyword>
<keyword evidence="2" id="KW-0472">Membrane</keyword>
<accession>A0A3M2RPK6</accession>
<evidence type="ECO:0000313" key="4">
    <source>
        <dbReference type="Proteomes" id="UP000277212"/>
    </source>
</evidence>
<feature type="transmembrane region" description="Helical" evidence="2">
    <location>
        <begin position="218"/>
        <end position="241"/>
    </location>
</feature>
<organism evidence="3 4">
    <name type="scientific">Fusarium kuroshium</name>
    <dbReference type="NCBI Taxonomy" id="2010991"/>
    <lineage>
        <taxon>Eukaryota</taxon>
        <taxon>Fungi</taxon>
        <taxon>Dikarya</taxon>
        <taxon>Ascomycota</taxon>
        <taxon>Pezizomycotina</taxon>
        <taxon>Sordariomycetes</taxon>
        <taxon>Hypocreomycetidae</taxon>
        <taxon>Hypocreales</taxon>
        <taxon>Nectriaceae</taxon>
        <taxon>Fusarium</taxon>
        <taxon>Fusarium solani species complex</taxon>
    </lineage>
</organism>
<feature type="transmembrane region" description="Helical" evidence="2">
    <location>
        <begin position="253"/>
        <end position="271"/>
    </location>
</feature>
<evidence type="ECO:0000256" key="1">
    <source>
        <dbReference type="SAM" id="MobiDB-lite"/>
    </source>
</evidence>
<dbReference type="Proteomes" id="UP000277212">
    <property type="component" value="Unassembled WGS sequence"/>
</dbReference>
<name>A0A3M2RPK6_9HYPO</name>
<evidence type="ECO:0000256" key="2">
    <source>
        <dbReference type="SAM" id="Phobius"/>
    </source>
</evidence>
<comment type="caution">
    <text evidence="3">The sequence shown here is derived from an EMBL/GenBank/DDBJ whole genome shotgun (WGS) entry which is preliminary data.</text>
</comment>
<feature type="compositionally biased region" description="Polar residues" evidence="1">
    <location>
        <begin position="23"/>
        <end position="33"/>
    </location>
</feature>
<proteinExistence type="predicted"/>
<keyword evidence="2" id="KW-0812">Transmembrane</keyword>
<reference evidence="3 4" key="1">
    <citation type="submission" date="2017-06" db="EMBL/GenBank/DDBJ databases">
        <title>Comparative genomic analysis of Ambrosia Fusariam Clade fungi.</title>
        <authorList>
            <person name="Stajich J.E."/>
            <person name="Carrillo J."/>
            <person name="Kijimoto T."/>
            <person name="Eskalen A."/>
            <person name="O'Donnell K."/>
            <person name="Kasson M."/>
        </authorList>
    </citation>
    <scope>NUCLEOTIDE SEQUENCE [LARGE SCALE GENOMIC DNA]</scope>
    <source>
        <strain evidence="3">UCR3666</strain>
    </source>
</reference>
<dbReference type="AlphaFoldDB" id="A0A3M2RPK6"/>
<gene>
    <name evidence="3" type="ORF">CDV36_013212</name>
</gene>
<keyword evidence="2" id="KW-1133">Transmembrane helix</keyword>
<dbReference type="OrthoDB" id="5079013at2759"/>
<dbReference type="EMBL" id="NKUJ01000359">
    <property type="protein sequence ID" value="RMJ07177.1"/>
    <property type="molecule type" value="Genomic_DNA"/>
</dbReference>
<sequence>MPLNVSPPPNSHSLDPDAANDLEAQQRTAQDLQADNDVDTRDSASNEPDQGGPGACVLKLAALRESDPTHILFRRFTELASLSLDLEGNHLEQLGHDLRQMILTGEEDVNDFNDKFLGKLGRYYQIGCNLRRVLGLTEPSQPFLKDALDSAKRSWAPGQGLHLKASDHDFAWLCDTDKIDQVFINLPHQPWVRRFVNKLNLRTEQGGTFEAIWIPGKYVRFASVGIFNTCVGIFVVAPMAIQTLKVTTPAGEVATYLVFVLVAGFLIQILVPGFTRQLLAYLAYAGVMAAVMRQ</sequence>
<protein>
    <submittedName>
        <fullName evidence="3">Uncharacterized protein</fullName>
    </submittedName>
</protein>
<feature type="compositionally biased region" description="Pro residues" evidence="1">
    <location>
        <begin position="1"/>
        <end position="10"/>
    </location>
</feature>
<feature type="region of interest" description="Disordered" evidence="1">
    <location>
        <begin position="1"/>
        <end position="53"/>
    </location>
</feature>